<evidence type="ECO:0000313" key="7">
    <source>
        <dbReference type="EMBL" id="KAK0412697.1"/>
    </source>
</evidence>
<protein>
    <recommendedName>
        <fullName evidence="6">G-protein coupled receptors family 1 profile domain-containing protein</fullName>
    </recommendedName>
</protein>
<dbReference type="Gene3D" id="1.20.1070.10">
    <property type="entry name" value="Rhodopsin 7-helix transmembrane proteins"/>
    <property type="match status" value="1"/>
</dbReference>
<feature type="transmembrane region" description="Helical" evidence="5">
    <location>
        <begin position="164"/>
        <end position="186"/>
    </location>
</feature>
<feature type="transmembrane region" description="Helical" evidence="5">
    <location>
        <begin position="39"/>
        <end position="62"/>
    </location>
</feature>
<feature type="transmembrane region" description="Helical" evidence="5">
    <location>
        <begin position="245"/>
        <end position="265"/>
    </location>
</feature>
<feature type="transmembrane region" description="Helical" evidence="5">
    <location>
        <begin position="6"/>
        <end position="27"/>
    </location>
</feature>
<evidence type="ECO:0000256" key="5">
    <source>
        <dbReference type="SAM" id="Phobius"/>
    </source>
</evidence>
<dbReference type="EMBL" id="JAUCMV010000003">
    <property type="protein sequence ID" value="KAK0412697.1"/>
    <property type="molecule type" value="Genomic_DNA"/>
</dbReference>
<dbReference type="SUPFAM" id="SSF81321">
    <property type="entry name" value="Family A G protein-coupled receptor-like"/>
    <property type="match status" value="1"/>
</dbReference>
<feature type="domain" description="G-protein coupled receptors family 1 profile" evidence="6">
    <location>
        <begin position="18"/>
        <end position="223"/>
    </location>
</feature>
<dbReference type="Pfam" id="PF10320">
    <property type="entry name" value="7TM_GPCR_Srsx"/>
    <property type="match status" value="1"/>
</dbReference>
<evidence type="ECO:0000256" key="1">
    <source>
        <dbReference type="ARBA" id="ARBA00004370"/>
    </source>
</evidence>
<proteinExistence type="predicted"/>
<dbReference type="PROSITE" id="PS50262">
    <property type="entry name" value="G_PROTEIN_RECEP_F1_2"/>
    <property type="match status" value="1"/>
</dbReference>
<sequence>MSATGYILIGMAIFGLFGNVNIVVATFRKKNLRNKCGMLICLIAVYDTVCLLCEVVGGVRIISGVRIDRQTCFKVNIAYFWAQMLSVSTLIGLALDRLIAVTFPLKYVSYSTVSTVIVSTLPGVIFSVVFTALGLIYWDEENTTVPVCIPTVLFPHWIQVYPNWTLMFMNMLVFCVYSSAYVALLVRKRQFLQKSHLHSSLKNHERAMKSITVFMVIFTISWFVSQIEMTLTVQLNHPPNLFPPFMRGSLFVPVIVSYSQCYYVLFWRSSEYREAFIKQLSCGRSGDGCCKTLYLQTSVSSTT</sequence>
<keyword evidence="2 5" id="KW-0812">Transmembrane</keyword>
<dbReference type="CDD" id="cd00637">
    <property type="entry name" value="7tm_classA_rhodopsin-like"/>
    <property type="match status" value="1"/>
</dbReference>
<dbReference type="InterPro" id="IPR019424">
    <property type="entry name" value="7TM_GPCR_Srsx"/>
</dbReference>
<dbReference type="GO" id="GO:0016020">
    <property type="term" value="C:membrane"/>
    <property type="evidence" value="ECO:0007669"/>
    <property type="project" value="UniProtKB-SubCell"/>
</dbReference>
<accession>A0AA39LX02</accession>
<comment type="caution">
    <text evidence="7">The sequence shown here is derived from an EMBL/GenBank/DDBJ whole genome shotgun (WGS) entry which is preliminary data.</text>
</comment>
<dbReference type="Proteomes" id="UP001175271">
    <property type="component" value="Unassembled WGS sequence"/>
</dbReference>
<name>A0AA39LX02_9BILA</name>
<dbReference type="InterPro" id="IPR047130">
    <property type="entry name" value="7TM_GPCR_Srsx_nematod"/>
</dbReference>
<keyword evidence="8" id="KW-1185">Reference proteome</keyword>
<evidence type="ECO:0000256" key="2">
    <source>
        <dbReference type="ARBA" id="ARBA00022692"/>
    </source>
</evidence>
<gene>
    <name evidence="7" type="ORF">QR680_006359</name>
</gene>
<dbReference type="AlphaFoldDB" id="A0AA39LX02"/>
<dbReference type="InterPro" id="IPR000276">
    <property type="entry name" value="GPCR_Rhodpsn"/>
</dbReference>
<dbReference type="InterPro" id="IPR017452">
    <property type="entry name" value="GPCR_Rhodpsn_7TM"/>
</dbReference>
<dbReference type="PRINTS" id="PR00237">
    <property type="entry name" value="GPCRRHODOPSN"/>
</dbReference>
<evidence type="ECO:0000313" key="8">
    <source>
        <dbReference type="Proteomes" id="UP001175271"/>
    </source>
</evidence>
<dbReference type="SMART" id="SM01381">
    <property type="entry name" value="7TM_GPCR_Srsx"/>
    <property type="match status" value="1"/>
</dbReference>
<keyword evidence="3 5" id="KW-1133">Transmembrane helix</keyword>
<feature type="transmembrane region" description="Helical" evidence="5">
    <location>
        <begin position="207"/>
        <end position="225"/>
    </location>
</feature>
<reference evidence="7" key="1">
    <citation type="submission" date="2023-06" db="EMBL/GenBank/DDBJ databases">
        <title>Genomic analysis of the entomopathogenic nematode Steinernema hermaphroditum.</title>
        <authorList>
            <person name="Schwarz E.M."/>
            <person name="Heppert J.K."/>
            <person name="Baniya A."/>
            <person name="Schwartz H.T."/>
            <person name="Tan C.-H."/>
            <person name="Antoshechkin I."/>
            <person name="Sternberg P.W."/>
            <person name="Goodrich-Blair H."/>
            <person name="Dillman A.R."/>
        </authorList>
    </citation>
    <scope>NUCLEOTIDE SEQUENCE</scope>
    <source>
        <strain evidence="7">PS9179</strain>
        <tissue evidence="7">Whole animal</tissue>
    </source>
</reference>
<comment type="subcellular location">
    <subcellularLocation>
        <location evidence="1">Membrane</location>
    </subcellularLocation>
</comment>
<keyword evidence="4 5" id="KW-0472">Membrane</keyword>
<feature type="transmembrane region" description="Helical" evidence="5">
    <location>
        <begin position="77"/>
        <end position="95"/>
    </location>
</feature>
<organism evidence="7 8">
    <name type="scientific">Steinernema hermaphroditum</name>
    <dbReference type="NCBI Taxonomy" id="289476"/>
    <lineage>
        <taxon>Eukaryota</taxon>
        <taxon>Metazoa</taxon>
        <taxon>Ecdysozoa</taxon>
        <taxon>Nematoda</taxon>
        <taxon>Chromadorea</taxon>
        <taxon>Rhabditida</taxon>
        <taxon>Tylenchina</taxon>
        <taxon>Panagrolaimomorpha</taxon>
        <taxon>Strongyloidoidea</taxon>
        <taxon>Steinernematidae</taxon>
        <taxon>Steinernema</taxon>
    </lineage>
</organism>
<evidence type="ECO:0000256" key="4">
    <source>
        <dbReference type="ARBA" id="ARBA00023136"/>
    </source>
</evidence>
<evidence type="ECO:0000259" key="6">
    <source>
        <dbReference type="PROSITE" id="PS50262"/>
    </source>
</evidence>
<feature type="transmembrane region" description="Helical" evidence="5">
    <location>
        <begin position="107"/>
        <end position="137"/>
    </location>
</feature>
<dbReference type="GO" id="GO:0004930">
    <property type="term" value="F:G protein-coupled receptor activity"/>
    <property type="evidence" value="ECO:0007669"/>
    <property type="project" value="InterPro"/>
</dbReference>
<evidence type="ECO:0000256" key="3">
    <source>
        <dbReference type="ARBA" id="ARBA00022989"/>
    </source>
</evidence>
<dbReference type="PANTHER" id="PTHR23360">
    <property type="entry name" value="G-PROTEIN COUPLED RECEPTORS FAMILY 1 PROFILE DOMAIN-CONTAINING PROTEIN-RELATED"/>
    <property type="match status" value="1"/>
</dbReference>
<dbReference type="PANTHER" id="PTHR23360:SF37">
    <property type="entry name" value="G-PROTEIN COUPLED RECEPTORS FAMILY 1 PROFILE DOMAIN-CONTAINING PROTEIN"/>
    <property type="match status" value="1"/>
</dbReference>